<dbReference type="Proteomes" id="UP000827133">
    <property type="component" value="Unassembled WGS sequence"/>
</dbReference>
<gene>
    <name evidence="2" type="ORF">J7337_013595</name>
</gene>
<evidence type="ECO:0000313" key="3">
    <source>
        <dbReference type="Proteomes" id="UP000827133"/>
    </source>
</evidence>
<sequence>MSLMPVLVAAAQTSGRMDRVRIVNVASDMALKMGPESINYQDPNLTDATGQLAPWKRYGHCKQASIIAAKAITERYQPLGVTAYSLHPGLIKSSLQSHSNNNIFGAMTRFAMKVGPTSTPLEGSMNSLFCATTPQAYQHAGRYYVPVQKLDDKANKWLDDPQAVDKLWDLANMQLKEHGFVFEDLPRYYA</sequence>
<evidence type="ECO:0000256" key="1">
    <source>
        <dbReference type="ARBA" id="ARBA00023002"/>
    </source>
</evidence>
<dbReference type="AlphaFoldDB" id="A0A9P8D4W6"/>
<evidence type="ECO:0000313" key="2">
    <source>
        <dbReference type="EMBL" id="KAG9495354.1"/>
    </source>
</evidence>
<dbReference type="PANTHER" id="PTHR43157">
    <property type="entry name" value="PHOSPHATIDYLINOSITOL-GLYCAN BIOSYNTHESIS CLASS F PROTEIN-RELATED"/>
    <property type="match status" value="1"/>
</dbReference>
<keyword evidence="1" id="KW-0560">Oxidoreductase</keyword>
<dbReference type="RefSeq" id="XP_044674354.1">
    <property type="nucleotide sequence ID" value="XM_044831079.1"/>
</dbReference>
<comment type="caution">
    <text evidence="2">The sequence shown here is derived from an EMBL/GenBank/DDBJ whole genome shotgun (WGS) entry which is preliminary data.</text>
</comment>
<dbReference type="EMBL" id="JAHBCI010000011">
    <property type="protein sequence ID" value="KAG9495354.1"/>
    <property type="molecule type" value="Genomic_DNA"/>
</dbReference>
<name>A0A9P8D4W6_9HYPO</name>
<proteinExistence type="predicted"/>
<dbReference type="PANTHER" id="PTHR43157:SF31">
    <property type="entry name" value="PHOSPHATIDYLINOSITOL-GLYCAN BIOSYNTHESIS CLASS F PROTEIN"/>
    <property type="match status" value="1"/>
</dbReference>
<keyword evidence="3" id="KW-1185">Reference proteome</keyword>
<dbReference type="SUPFAM" id="SSF51735">
    <property type="entry name" value="NAD(P)-binding Rossmann-fold domains"/>
    <property type="match status" value="1"/>
</dbReference>
<protein>
    <recommendedName>
        <fullName evidence="4">Short-chain dehydrogenase</fullName>
    </recommendedName>
</protein>
<dbReference type="KEGG" id="fmu:J7337_013595"/>
<dbReference type="InterPro" id="IPR036291">
    <property type="entry name" value="NAD(P)-bd_dom_sf"/>
</dbReference>
<organism evidence="2 3">
    <name type="scientific">Fusarium musae</name>
    <dbReference type="NCBI Taxonomy" id="1042133"/>
    <lineage>
        <taxon>Eukaryota</taxon>
        <taxon>Fungi</taxon>
        <taxon>Dikarya</taxon>
        <taxon>Ascomycota</taxon>
        <taxon>Pezizomycotina</taxon>
        <taxon>Sordariomycetes</taxon>
        <taxon>Hypocreomycetidae</taxon>
        <taxon>Hypocreales</taxon>
        <taxon>Nectriaceae</taxon>
        <taxon>Fusarium</taxon>
    </lineage>
</organism>
<dbReference type="Gene3D" id="3.40.50.720">
    <property type="entry name" value="NAD(P)-binding Rossmann-like Domain"/>
    <property type="match status" value="1"/>
</dbReference>
<evidence type="ECO:0008006" key="4">
    <source>
        <dbReference type="Google" id="ProtNLM"/>
    </source>
</evidence>
<accession>A0A9P8D4W6</accession>
<dbReference type="GeneID" id="68321451"/>
<reference evidence="2" key="1">
    <citation type="journal article" date="2021" name="Mol. Plant Microbe Interact.">
        <title>Telomere to telomere genome assembly of Fusarium musae F31, causal agent of crown rot disease of banana.</title>
        <authorList>
            <person name="Degradi L."/>
            <person name="Tava V."/>
            <person name="Kunova A."/>
            <person name="Cortesi P."/>
            <person name="Saracchi M."/>
            <person name="Pasquali M."/>
        </authorList>
    </citation>
    <scope>NUCLEOTIDE SEQUENCE</scope>
    <source>
        <strain evidence="2">F31</strain>
    </source>
</reference>
<dbReference type="GO" id="GO:0016491">
    <property type="term" value="F:oxidoreductase activity"/>
    <property type="evidence" value="ECO:0007669"/>
    <property type="project" value="UniProtKB-KW"/>
</dbReference>